<keyword evidence="3" id="KW-1185">Reference proteome</keyword>
<comment type="caution">
    <text evidence="2">The sequence shown here is derived from an EMBL/GenBank/DDBJ whole genome shotgun (WGS) entry which is preliminary data.</text>
</comment>
<gene>
    <name evidence="2" type="ORF">GD597_18660</name>
</gene>
<evidence type="ECO:0000313" key="3">
    <source>
        <dbReference type="Proteomes" id="UP000598971"/>
    </source>
</evidence>
<organism evidence="2 3">
    <name type="scientific">Limnovirga soli</name>
    <dbReference type="NCBI Taxonomy" id="2656915"/>
    <lineage>
        <taxon>Bacteria</taxon>
        <taxon>Pseudomonadati</taxon>
        <taxon>Bacteroidota</taxon>
        <taxon>Chitinophagia</taxon>
        <taxon>Chitinophagales</taxon>
        <taxon>Chitinophagaceae</taxon>
        <taxon>Limnovirga</taxon>
    </lineage>
</organism>
<dbReference type="InterPro" id="IPR011250">
    <property type="entry name" value="OMP/PagP_B-barrel"/>
</dbReference>
<feature type="transmembrane region" description="Helical" evidence="1">
    <location>
        <begin position="57"/>
        <end position="75"/>
    </location>
</feature>
<dbReference type="SUPFAM" id="SSF56925">
    <property type="entry name" value="OMPA-like"/>
    <property type="match status" value="1"/>
</dbReference>
<keyword evidence="1" id="KW-0812">Transmembrane</keyword>
<evidence type="ECO:0000313" key="2">
    <source>
        <dbReference type="EMBL" id="NNV57502.1"/>
    </source>
</evidence>
<dbReference type="Proteomes" id="UP000598971">
    <property type="component" value="Unassembled WGS sequence"/>
</dbReference>
<evidence type="ECO:0000256" key="1">
    <source>
        <dbReference type="SAM" id="Phobius"/>
    </source>
</evidence>
<dbReference type="Gene3D" id="2.40.160.20">
    <property type="match status" value="1"/>
</dbReference>
<keyword evidence="1" id="KW-0472">Membrane</keyword>
<dbReference type="AlphaFoldDB" id="A0A8J8FJ08"/>
<accession>A0A8J8FJ08</accession>
<name>A0A8J8FJ08_9BACT</name>
<protein>
    <submittedName>
        <fullName evidence="2">Outer membrane beta-barrel protein</fullName>
    </submittedName>
</protein>
<reference evidence="2" key="1">
    <citation type="submission" date="2019-10" db="EMBL/GenBank/DDBJ databases">
        <title>Draft genome sequence of Panacibacter sp. KCS-6.</title>
        <authorList>
            <person name="Yim K.J."/>
        </authorList>
    </citation>
    <scope>NUCLEOTIDE SEQUENCE</scope>
    <source>
        <strain evidence="2">KCS-6</strain>
    </source>
</reference>
<dbReference type="RefSeq" id="WP_171609446.1">
    <property type="nucleotide sequence ID" value="NZ_WHPF01000015.1"/>
</dbReference>
<dbReference type="EMBL" id="WHPF01000015">
    <property type="protein sequence ID" value="NNV57502.1"/>
    <property type="molecule type" value="Genomic_DNA"/>
</dbReference>
<sequence>MFYLNHDNMDDLFREAAENLQPETDAAYDWNRIEQALHESSDDGAAFIPEKKKKRRFIFWYLLFIPLGWLGHYEWTQNFGNAPAPQHRIKPGVQDKAMEDKRPEIAHSKAQNIGASVATNTKQIGNTYTTQQKQLTEVSNNNNVGSFANMLSAANGSAVYAASENEIGLITTPTLPVNNENADKIALNTMLNAPASPLSEEKSIASFERTDSVAITPAIKKNTNSIEPPAAPLAKAAKKTISVNKKQSGFYVGVLFAPDLSFIKMQRTSTVGTSYGIIGGYQINNKWSVETGYLFDKKNYYTKGAYFDKSNVPYLINKDIVSVDGKCEMTEVPLNVRYTVGETKKGRWLANMGTSAYFMKEEYYGYILNINGQNQFRDRTYYPSSNKLFAVLNIGGGYERKIGSSFNVRAEPYLKIALGGIGTGNLPMSGTGINISITKSFR</sequence>
<proteinExistence type="predicted"/>
<keyword evidence="1" id="KW-1133">Transmembrane helix</keyword>